<dbReference type="Gene3D" id="3.40.50.300">
    <property type="entry name" value="P-loop containing nucleotide triphosphate hydrolases"/>
    <property type="match status" value="2"/>
</dbReference>
<dbReference type="Proteomes" id="UP001151760">
    <property type="component" value="Unassembled WGS sequence"/>
</dbReference>
<dbReference type="SUPFAM" id="SSF52540">
    <property type="entry name" value="P-loop containing nucleoside triphosphate hydrolases"/>
    <property type="match status" value="1"/>
</dbReference>
<sequence>MCKSTLTDSLVAVAGIITQEVAGDVRITDTRADEAERGITIKSTGISLYYEMTVEALKGFKGEHSGNEYLINLIDSPSHVDFSSEVTAALRITDDALVVVDRIEGDDGEEAYQTFQRVIENSNVIMATYEDPLLGDVMVYPEKGTVAFSAGLHGRDFTLTNFAKMYASEALNHQVDYQTIRIAKKVRKEPQDHKKTPVIFAQPNTRLIEVKMDNPNITMEEYIRLEEEKARRRVFNDALTSKTALSCEPTVSSLNDEIDFRISFYESEDDDCTIIFNKNSFSYKIISVNNLKTDSENDNNKVNMPFLPSPEPTVSYFNDLDYFNDFENEFPAIVYNDALTSKSDFLTEPTLSPKHIDEFDLKSETSLSECDEVEQNILYFNDLFPFNVVYPNDLKSNKDNDNDDKIDIEHSSGDLSIKPLPDVINTNVDAYAQWSNKLLET</sequence>
<feature type="domain" description="Tr-type G" evidence="4">
    <location>
        <begin position="3"/>
        <end position="107"/>
    </location>
</feature>
<evidence type="ECO:0000256" key="3">
    <source>
        <dbReference type="ARBA" id="ARBA00022917"/>
    </source>
</evidence>
<feature type="non-terminal residue" evidence="5">
    <location>
        <position position="441"/>
    </location>
</feature>
<keyword evidence="2" id="KW-0251">Elongation factor</keyword>
<evidence type="ECO:0000256" key="2">
    <source>
        <dbReference type="ARBA" id="ARBA00022768"/>
    </source>
</evidence>
<dbReference type="PROSITE" id="PS00301">
    <property type="entry name" value="G_TR_1"/>
    <property type="match status" value="1"/>
</dbReference>
<evidence type="ECO:0000313" key="5">
    <source>
        <dbReference type="EMBL" id="GJT22519.1"/>
    </source>
</evidence>
<reference evidence="5" key="1">
    <citation type="journal article" date="2022" name="Int. J. Mol. Sci.">
        <title>Draft Genome of Tanacetum Coccineum: Genomic Comparison of Closely Related Tanacetum-Family Plants.</title>
        <authorList>
            <person name="Yamashiro T."/>
            <person name="Shiraishi A."/>
            <person name="Nakayama K."/>
            <person name="Satake H."/>
        </authorList>
    </citation>
    <scope>NUCLEOTIDE SEQUENCE</scope>
</reference>
<proteinExistence type="predicted"/>
<evidence type="ECO:0000256" key="1">
    <source>
        <dbReference type="ARBA" id="ARBA00022490"/>
    </source>
</evidence>
<name>A0ABQ5C7I6_9ASTR</name>
<dbReference type="PANTHER" id="PTHR42908">
    <property type="entry name" value="TRANSLATION ELONGATION FACTOR-RELATED"/>
    <property type="match status" value="1"/>
</dbReference>
<dbReference type="InterPro" id="IPR031157">
    <property type="entry name" value="G_TR_CS"/>
</dbReference>
<comment type="caution">
    <text evidence="5">The sequence shown here is derived from an EMBL/GenBank/DDBJ whole genome shotgun (WGS) entry which is preliminary data.</text>
</comment>
<dbReference type="Pfam" id="PF00009">
    <property type="entry name" value="GTP_EFTU"/>
    <property type="match status" value="1"/>
</dbReference>
<dbReference type="PANTHER" id="PTHR42908:SF10">
    <property type="entry name" value="EUKARYOTIC TRANSLATION ELONGATION FACTOR 2"/>
    <property type="match status" value="1"/>
</dbReference>
<dbReference type="EMBL" id="BQNB010013975">
    <property type="protein sequence ID" value="GJT22519.1"/>
    <property type="molecule type" value="Genomic_DNA"/>
</dbReference>
<reference evidence="5" key="2">
    <citation type="submission" date="2022-01" db="EMBL/GenBank/DDBJ databases">
        <authorList>
            <person name="Yamashiro T."/>
            <person name="Shiraishi A."/>
            <person name="Satake H."/>
            <person name="Nakayama K."/>
        </authorList>
    </citation>
    <scope>NUCLEOTIDE SEQUENCE</scope>
</reference>
<organism evidence="5 6">
    <name type="scientific">Tanacetum coccineum</name>
    <dbReference type="NCBI Taxonomy" id="301880"/>
    <lineage>
        <taxon>Eukaryota</taxon>
        <taxon>Viridiplantae</taxon>
        <taxon>Streptophyta</taxon>
        <taxon>Embryophyta</taxon>
        <taxon>Tracheophyta</taxon>
        <taxon>Spermatophyta</taxon>
        <taxon>Magnoliopsida</taxon>
        <taxon>eudicotyledons</taxon>
        <taxon>Gunneridae</taxon>
        <taxon>Pentapetalae</taxon>
        <taxon>asterids</taxon>
        <taxon>campanulids</taxon>
        <taxon>Asterales</taxon>
        <taxon>Asteraceae</taxon>
        <taxon>Asteroideae</taxon>
        <taxon>Anthemideae</taxon>
        <taxon>Anthemidinae</taxon>
        <taxon>Tanacetum</taxon>
    </lineage>
</organism>
<gene>
    <name evidence="5" type="ORF">Tco_0892456</name>
</gene>
<evidence type="ECO:0000313" key="6">
    <source>
        <dbReference type="Proteomes" id="UP001151760"/>
    </source>
</evidence>
<dbReference type="InterPro" id="IPR027417">
    <property type="entry name" value="P-loop_NTPase"/>
</dbReference>
<evidence type="ECO:0000259" key="4">
    <source>
        <dbReference type="Pfam" id="PF00009"/>
    </source>
</evidence>
<accession>A0ABQ5C7I6</accession>
<keyword evidence="6" id="KW-1185">Reference proteome</keyword>
<keyword evidence="1" id="KW-0963">Cytoplasm</keyword>
<dbReference type="InterPro" id="IPR000795">
    <property type="entry name" value="T_Tr_GTP-bd_dom"/>
</dbReference>
<protein>
    <submittedName>
        <fullName evidence="5">Elongation factor 2-like protein</fullName>
    </submittedName>
</protein>
<keyword evidence="3" id="KW-0648">Protein biosynthesis</keyword>